<accession>A0A814HK30</accession>
<feature type="domain" description="RING-type" evidence="5">
    <location>
        <begin position="12"/>
        <end position="47"/>
    </location>
</feature>
<evidence type="ECO:0000259" key="6">
    <source>
        <dbReference type="PROSITE" id="PS50234"/>
    </source>
</evidence>
<dbReference type="InterPro" id="IPR002035">
    <property type="entry name" value="VWF_A"/>
</dbReference>
<evidence type="ECO:0000313" key="8">
    <source>
        <dbReference type="EMBL" id="CAF3648904.1"/>
    </source>
</evidence>
<sequence>MTLQTNKNDLICYLCGNIYTNPIFLSPCGHSFDRECILQHQTCPIERCNAYVYETSLIPNHTIKNLVDRHHQLAQCIYEIFLLDTSTSMWYSDFYISLIGKGRFQTAIEFLTKIFEQRWNSTTNQISLVTFDTNPCERFSFEMIRKHHIEILQELQPDGAYTALFDSINFCLKKFEHLNRTINRSTAQCLYILTDGGDNFSASGNQQHYIHYVKEQSQKLNISGHIIQIGDKNLTNIKDLCDKIDYNFHHFNNGNAPEFTKSFLLSPDHYTQTLQQTIDALPMAHTEPIQSNVTGNKIAVYE</sequence>
<evidence type="ECO:0000256" key="3">
    <source>
        <dbReference type="ARBA" id="ARBA00022833"/>
    </source>
</evidence>
<proteinExistence type="predicted"/>
<dbReference type="PROSITE" id="PS50089">
    <property type="entry name" value="ZF_RING_2"/>
    <property type="match status" value="1"/>
</dbReference>
<dbReference type="InterPro" id="IPR036465">
    <property type="entry name" value="vWFA_dom_sf"/>
</dbReference>
<dbReference type="Gene3D" id="3.30.40.10">
    <property type="entry name" value="Zinc/RING finger domain, C3HC4 (zinc finger)"/>
    <property type="match status" value="1"/>
</dbReference>
<evidence type="ECO:0000256" key="1">
    <source>
        <dbReference type="ARBA" id="ARBA00022723"/>
    </source>
</evidence>
<dbReference type="GO" id="GO:0008270">
    <property type="term" value="F:zinc ion binding"/>
    <property type="evidence" value="ECO:0007669"/>
    <property type="project" value="UniProtKB-KW"/>
</dbReference>
<name>A0A814HK30_9BILA</name>
<dbReference type="InterPro" id="IPR027370">
    <property type="entry name" value="Znf-RING_euk"/>
</dbReference>
<evidence type="ECO:0000256" key="2">
    <source>
        <dbReference type="ARBA" id="ARBA00022771"/>
    </source>
</evidence>
<keyword evidence="2 4" id="KW-0863">Zinc-finger</keyword>
<dbReference type="InterPro" id="IPR013083">
    <property type="entry name" value="Znf_RING/FYVE/PHD"/>
</dbReference>
<evidence type="ECO:0000259" key="5">
    <source>
        <dbReference type="PROSITE" id="PS50089"/>
    </source>
</evidence>
<comment type="caution">
    <text evidence="7">The sequence shown here is derived from an EMBL/GenBank/DDBJ whole genome shotgun (WGS) entry which is preliminary data.</text>
</comment>
<dbReference type="CDD" id="cd00198">
    <property type="entry name" value="vWFA"/>
    <property type="match status" value="1"/>
</dbReference>
<dbReference type="SUPFAM" id="SSF53300">
    <property type="entry name" value="vWA-like"/>
    <property type="match status" value="1"/>
</dbReference>
<evidence type="ECO:0008006" key="10">
    <source>
        <dbReference type="Google" id="ProtNLM"/>
    </source>
</evidence>
<evidence type="ECO:0000313" key="7">
    <source>
        <dbReference type="EMBL" id="CAF1012157.1"/>
    </source>
</evidence>
<dbReference type="PROSITE" id="PS50234">
    <property type="entry name" value="VWFA"/>
    <property type="match status" value="1"/>
</dbReference>
<organism evidence="7 9">
    <name type="scientific">Adineta steineri</name>
    <dbReference type="NCBI Taxonomy" id="433720"/>
    <lineage>
        <taxon>Eukaryota</taxon>
        <taxon>Metazoa</taxon>
        <taxon>Spiralia</taxon>
        <taxon>Gnathifera</taxon>
        <taxon>Rotifera</taxon>
        <taxon>Eurotatoria</taxon>
        <taxon>Bdelloidea</taxon>
        <taxon>Adinetida</taxon>
        <taxon>Adinetidae</taxon>
        <taxon>Adineta</taxon>
    </lineage>
</organism>
<keyword evidence="1" id="KW-0479">Metal-binding</keyword>
<reference evidence="7" key="1">
    <citation type="submission" date="2021-02" db="EMBL/GenBank/DDBJ databases">
        <authorList>
            <person name="Nowell W R."/>
        </authorList>
    </citation>
    <scope>NUCLEOTIDE SEQUENCE</scope>
</reference>
<dbReference type="Pfam" id="PF13519">
    <property type="entry name" value="VWA_2"/>
    <property type="match status" value="1"/>
</dbReference>
<feature type="domain" description="VWFA" evidence="6">
    <location>
        <begin position="78"/>
        <end position="281"/>
    </location>
</feature>
<protein>
    <recommendedName>
        <fullName evidence="10">VWFA domain-containing protein</fullName>
    </recommendedName>
</protein>
<evidence type="ECO:0000256" key="4">
    <source>
        <dbReference type="PROSITE-ProRule" id="PRU00175"/>
    </source>
</evidence>
<keyword evidence="3" id="KW-0862">Zinc</keyword>
<dbReference type="SMART" id="SM00327">
    <property type="entry name" value="VWA"/>
    <property type="match status" value="1"/>
</dbReference>
<evidence type="ECO:0000313" key="9">
    <source>
        <dbReference type="Proteomes" id="UP000663860"/>
    </source>
</evidence>
<dbReference type="Proteomes" id="UP000663868">
    <property type="component" value="Unassembled WGS sequence"/>
</dbReference>
<dbReference type="EMBL" id="CAJNOE010000174">
    <property type="protein sequence ID" value="CAF1012157.1"/>
    <property type="molecule type" value="Genomic_DNA"/>
</dbReference>
<dbReference type="SUPFAM" id="SSF57850">
    <property type="entry name" value="RING/U-box"/>
    <property type="match status" value="1"/>
</dbReference>
<dbReference type="AlphaFoldDB" id="A0A814HK30"/>
<dbReference type="Pfam" id="PF13445">
    <property type="entry name" value="zf-RING_UBOX"/>
    <property type="match status" value="1"/>
</dbReference>
<dbReference type="Proteomes" id="UP000663860">
    <property type="component" value="Unassembled WGS sequence"/>
</dbReference>
<gene>
    <name evidence="7" type="ORF">IZO911_LOCUS18243</name>
    <name evidence="8" type="ORF">KXQ929_LOCUS7634</name>
</gene>
<dbReference type="InterPro" id="IPR001841">
    <property type="entry name" value="Znf_RING"/>
</dbReference>
<dbReference type="EMBL" id="CAJOBB010000317">
    <property type="protein sequence ID" value="CAF3648904.1"/>
    <property type="molecule type" value="Genomic_DNA"/>
</dbReference>
<dbReference type="Gene3D" id="3.40.50.410">
    <property type="entry name" value="von Willebrand factor, type A domain"/>
    <property type="match status" value="1"/>
</dbReference>